<keyword evidence="2" id="KW-0238">DNA-binding</keyword>
<dbReference type="GO" id="GO:0003677">
    <property type="term" value="F:DNA binding"/>
    <property type="evidence" value="ECO:0007669"/>
    <property type="project" value="UniProtKB-KW"/>
</dbReference>
<evidence type="ECO:0000256" key="2">
    <source>
        <dbReference type="ARBA" id="ARBA00023125"/>
    </source>
</evidence>
<dbReference type="RefSeq" id="WP_131554826.1">
    <property type="nucleotide sequence ID" value="NZ_SJSK01000005.1"/>
</dbReference>
<keyword evidence="3" id="KW-0233">DNA recombination</keyword>
<dbReference type="InterPro" id="IPR006118">
    <property type="entry name" value="Recombinase_CS"/>
</dbReference>
<dbReference type="InterPro" id="IPR036162">
    <property type="entry name" value="Resolvase-like_N_sf"/>
</dbReference>
<dbReference type="GO" id="GO:0015074">
    <property type="term" value="P:DNA integration"/>
    <property type="evidence" value="ECO:0007669"/>
    <property type="project" value="UniProtKB-KW"/>
</dbReference>
<dbReference type="InterPro" id="IPR011109">
    <property type="entry name" value="DNA_bind_recombinase_dom"/>
</dbReference>
<evidence type="ECO:0000256" key="1">
    <source>
        <dbReference type="ARBA" id="ARBA00022908"/>
    </source>
</evidence>
<dbReference type="PROSITE" id="PS00397">
    <property type="entry name" value="RECOMBINASES_1"/>
    <property type="match status" value="1"/>
</dbReference>
<evidence type="ECO:0000259" key="7">
    <source>
        <dbReference type="PROSITE" id="PS51737"/>
    </source>
</evidence>
<dbReference type="PROSITE" id="PS51737">
    <property type="entry name" value="RECOMBINASE_DNA_BIND"/>
    <property type="match status" value="1"/>
</dbReference>
<feature type="domain" description="Recombinase" evidence="7">
    <location>
        <begin position="162"/>
        <end position="267"/>
    </location>
</feature>
<evidence type="ECO:0000259" key="6">
    <source>
        <dbReference type="PROSITE" id="PS51736"/>
    </source>
</evidence>
<keyword evidence="9" id="KW-1185">Reference proteome</keyword>
<evidence type="ECO:0000313" key="9">
    <source>
        <dbReference type="Proteomes" id="UP000292884"/>
    </source>
</evidence>
<protein>
    <submittedName>
        <fullName evidence="8">Recombinase family protein</fullName>
    </submittedName>
</protein>
<feature type="domain" description="Resolvase/invertase-type recombinase catalytic" evidence="6">
    <location>
        <begin position="3"/>
        <end position="150"/>
    </location>
</feature>
<dbReference type="PANTHER" id="PTHR30461:SF23">
    <property type="entry name" value="DNA RECOMBINASE-RELATED"/>
    <property type="match status" value="1"/>
</dbReference>
<evidence type="ECO:0000313" key="8">
    <source>
        <dbReference type="EMBL" id="TCC88771.1"/>
    </source>
</evidence>
<sequence>MQVADLYVRVSTDEQTKGYSPRSQEAVLRQYCQLRNITVRQVFVEDYTAKHFNRPEWRKIMIILRKQRNRTDLLLFTKWDRFSRNTSDAYQMIDVLKKLGVEPQAVEQPLDLTVPENKMMLAIYLTAPEIENDRRGLNTKAGIRQAKKEGRYMGKAPRGYINKAYEDGRRYITLHEPDATIMRWVFNEVGEGLYSSESIMKQANKKGLNIDKNTFLINLRNPVYCGKIRVAAHNDEPAYLVQGLHEPLISESLFYKVQDIMDGRSKILKGLAIATPKDLPLRNFIKCNRCPRMLTGSASKGKTTYRVYYHCRSSCGVRYRAEDVNNAFMDELTTFIPRPGYPELFVASIAEAYGNQHRAIKEESDELILQISTANKKVDAARELLILNELEPSEYRKIKEENSSIIARLEMRLNEVNVQKSTHVNIKKLAEMAVRALCELDKLYDISSIEAKRYLVGILFPDKITYAEGACRTLKLNRGAELIYLENKALRAQKKGQKPLKKSLPHTGSVAVRNSNHFVDELIELGSFSKILKA</sequence>
<dbReference type="CDD" id="cd00338">
    <property type="entry name" value="Ser_Recombinase"/>
    <property type="match status" value="1"/>
</dbReference>
<dbReference type="Pfam" id="PF07508">
    <property type="entry name" value="Recombinase"/>
    <property type="match status" value="1"/>
</dbReference>
<dbReference type="Gene3D" id="3.90.1750.20">
    <property type="entry name" value="Putative Large Serine Recombinase, Chain B, Domain 2"/>
    <property type="match status" value="1"/>
</dbReference>
<dbReference type="EMBL" id="SJSK01000005">
    <property type="protein sequence ID" value="TCC88771.1"/>
    <property type="molecule type" value="Genomic_DNA"/>
</dbReference>
<name>A0A4R0MPK4_9SPHI</name>
<keyword evidence="1" id="KW-0229">DNA integration</keyword>
<comment type="caution">
    <text evidence="8">The sequence shown here is derived from an EMBL/GenBank/DDBJ whole genome shotgun (WGS) entry which is preliminary data.</text>
</comment>
<organism evidence="8 9">
    <name type="scientific">Pedobacter frigiditerrae</name>
    <dbReference type="NCBI Taxonomy" id="2530452"/>
    <lineage>
        <taxon>Bacteria</taxon>
        <taxon>Pseudomonadati</taxon>
        <taxon>Bacteroidota</taxon>
        <taxon>Sphingobacteriia</taxon>
        <taxon>Sphingobacteriales</taxon>
        <taxon>Sphingobacteriaceae</taxon>
        <taxon>Pedobacter</taxon>
    </lineage>
</organism>
<dbReference type="PROSITE" id="PS51736">
    <property type="entry name" value="RECOMBINASES_3"/>
    <property type="match status" value="1"/>
</dbReference>
<evidence type="ECO:0000256" key="4">
    <source>
        <dbReference type="PIRSR" id="PIRSR606118-50"/>
    </source>
</evidence>
<dbReference type="AlphaFoldDB" id="A0A4R0MPK4"/>
<proteinExistence type="predicted"/>
<dbReference type="Proteomes" id="UP000292884">
    <property type="component" value="Unassembled WGS sequence"/>
</dbReference>
<dbReference type="InterPro" id="IPR006119">
    <property type="entry name" value="Resolv_N"/>
</dbReference>
<evidence type="ECO:0000256" key="3">
    <source>
        <dbReference type="ARBA" id="ARBA00023172"/>
    </source>
</evidence>
<dbReference type="Pfam" id="PF00239">
    <property type="entry name" value="Resolvase"/>
    <property type="match status" value="1"/>
</dbReference>
<dbReference type="SUPFAM" id="SSF53041">
    <property type="entry name" value="Resolvase-like"/>
    <property type="match status" value="1"/>
</dbReference>
<dbReference type="InterPro" id="IPR038109">
    <property type="entry name" value="DNA_bind_recomb_sf"/>
</dbReference>
<dbReference type="PANTHER" id="PTHR30461">
    <property type="entry name" value="DNA-INVERTASE FROM LAMBDOID PROPHAGE"/>
    <property type="match status" value="1"/>
</dbReference>
<dbReference type="SMART" id="SM00857">
    <property type="entry name" value="Resolvase"/>
    <property type="match status" value="1"/>
</dbReference>
<gene>
    <name evidence="8" type="ORF">EZ428_19270</name>
</gene>
<feature type="active site" description="O-(5'-phospho-DNA)-serine intermediate" evidence="4 5">
    <location>
        <position position="11"/>
    </location>
</feature>
<dbReference type="InterPro" id="IPR050639">
    <property type="entry name" value="SSR_resolvase"/>
</dbReference>
<evidence type="ECO:0000256" key="5">
    <source>
        <dbReference type="PROSITE-ProRule" id="PRU10137"/>
    </source>
</evidence>
<dbReference type="GO" id="GO:0000150">
    <property type="term" value="F:DNA strand exchange activity"/>
    <property type="evidence" value="ECO:0007669"/>
    <property type="project" value="InterPro"/>
</dbReference>
<accession>A0A4R0MPK4</accession>
<reference evidence="8 9" key="1">
    <citation type="submission" date="2019-02" db="EMBL/GenBank/DDBJ databases">
        <title>Pedobacter sp. RP-1-13 sp. nov., isolated from Arctic soil.</title>
        <authorList>
            <person name="Dahal R.H."/>
        </authorList>
    </citation>
    <scope>NUCLEOTIDE SEQUENCE [LARGE SCALE GENOMIC DNA]</scope>
    <source>
        <strain evidence="8 9">RP-1-13</strain>
    </source>
</reference>
<dbReference type="OrthoDB" id="9815006at2"/>
<dbReference type="Gene3D" id="3.40.50.1390">
    <property type="entry name" value="Resolvase, N-terminal catalytic domain"/>
    <property type="match status" value="1"/>
</dbReference>